<feature type="domain" description="Ig-like" evidence="4">
    <location>
        <begin position="30"/>
        <end position="117"/>
    </location>
</feature>
<name>A0A8J7T5Z6_ATRSP</name>
<keyword evidence="2" id="KW-0391">Immunity</keyword>
<evidence type="ECO:0000313" key="6">
    <source>
        <dbReference type="Proteomes" id="UP000736164"/>
    </source>
</evidence>
<dbReference type="GO" id="GO:0007166">
    <property type="term" value="P:cell surface receptor signaling pathway"/>
    <property type="evidence" value="ECO:0007669"/>
    <property type="project" value="TreeGrafter"/>
</dbReference>
<comment type="caution">
    <text evidence="5">The sequence shown here is derived from an EMBL/GenBank/DDBJ whole genome shotgun (WGS) entry which is preliminary data.</text>
</comment>
<dbReference type="GO" id="GO:0002376">
    <property type="term" value="P:immune system process"/>
    <property type="evidence" value="ECO:0007669"/>
    <property type="project" value="UniProtKB-KW"/>
</dbReference>
<dbReference type="InterPro" id="IPR003599">
    <property type="entry name" value="Ig_sub"/>
</dbReference>
<dbReference type="CDD" id="cd00099">
    <property type="entry name" value="IgV"/>
    <property type="match status" value="2"/>
</dbReference>
<dbReference type="InterPro" id="IPR050413">
    <property type="entry name" value="TCR_beta_variable"/>
</dbReference>
<dbReference type="Pfam" id="PF07686">
    <property type="entry name" value="V-set"/>
    <property type="match status" value="4"/>
</dbReference>
<organism evidence="5 6">
    <name type="scientific">Atractosteus spatula</name>
    <name type="common">Alligator gar</name>
    <name type="synonym">Lepisosteus spatula</name>
    <dbReference type="NCBI Taxonomy" id="7917"/>
    <lineage>
        <taxon>Eukaryota</taxon>
        <taxon>Metazoa</taxon>
        <taxon>Chordata</taxon>
        <taxon>Craniata</taxon>
        <taxon>Vertebrata</taxon>
        <taxon>Euteleostomi</taxon>
        <taxon>Actinopterygii</taxon>
        <taxon>Neopterygii</taxon>
        <taxon>Holostei</taxon>
        <taxon>Semionotiformes</taxon>
        <taxon>Lepisosteidae</taxon>
        <taxon>Atractosteus</taxon>
    </lineage>
</organism>
<protein>
    <submittedName>
        <fullName evidence="5">HVM14 protein</fullName>
    </submittedName>
</protein>
<dbReference type="SMART" id="SM00409">
    <property type="entry name" value="IG"/>
    <property type="match status" value="4"/>
</dbReference>
<feature type="chain" id="PRO_5035227045" evidence="3">
    <location>
        <begin position="16"/>
        <end position="543"/>
    </location>
</feature>
<proteinExistence type="predicted"/>
<evidence type="ECO:0000256" key="1">
    <source>
        <dbReference type="ARBA" id="ARBA00022729"/>
    </source>
</evidence>
<dbReference type="PANTHER" id="PTHR23268:SF124">
    <property type="entry name" value="IG-LIKE DOMAIN-CONTAINING PROTEIN"/>
    <property type="match status" value="1"/>
</dbReference>
<sequence>HFYVIFCLFLDSSESASVDQDPPALVKKVGESVQLSCTNTYTSYQFMYWYQQSQSSGALKLIGYLQYAAPTIEDEYKGKFNMTGNGDKKGFLQTSVEASDSGIYFCAVSVSVSLNIHQPPLALYKKPGESIALNCSTDDSSYDRMYWYQQDRNGTLSLIGYLYREVLTMEKEFENKFSLSGDATKTVSLQTSAITTEDSAVYFCAVKLLRLPDHPLDLNCSHDDTNFDRMFWYQQVNGGALKLIGYLIVKSETMEDEFSRKFIQKEMSNISLYLKYSFITRKHFLVLSAPNLNYKKYVSLHLLFSLSKDQSHSVHQSPPDLLEKSGGSSEFHCLNHDKNYVYMYWYQQKGGKGALKLIGHLYRKNLRPEEEFRDQFTISGDATLNGTLEVSNITAADSAVYFCAVSQHSAADHLFPLQKPLSISTAGTVGLSNSLIVKQAPPELLRLPVEPLDISCSHDDTNYGYMYWYQQVNGGALKLIGYLAFKAQTLENEFSGKFSIAGDAQTKGSLQSKAVTDADSAVYFCAVSKHSVTDQLFPLQKPL</sequence>
<keyword evidence="6" id="KW-1185">Reference proteome</keyword>
<feature type="domain" description="Ig-like" evidence="4">
    <location>
        <begin position="312"/>
        <end position="422"/>
    </location>
</feature>
<feature type="non-terminal residue" evidence="5">
    <location>
        <position position="543"/>
    </location>
</feature>
<dbReference type="Gene3D" id="2.60.40.10">
    <property type="entry name" value="Immunoglobulins"/>
    <property type="match status" value="5"/>
</dbReference>
<dbReference type="InterPro" id="IPR036179">
    <property type="entry name" value="Ig-like_dom_sf"/>
</dbReference>
<dbReference type="InterPro" id="IPR013783">
    <property type="entry name" value="Ig-like_fold"/>
</dbReference>
<dbReference type="EMBL" id="JAAWVO010003079">
    <property type="protein sequence ID" value="MBN3311917.1"/>
    <property type="molecule type" value="Genomic_DNA"/>
</dbReference>
<accession>A0A8J7T5Z6</accession>
<dbReference type="InterPro" id="IPR013106">
    <property type="entry name" value="Ig_V-set"/>
</dbReference>
<dbReference type="Proteomes" id="UP000736164">
    <property type="component" value="Unassembled WGS sequence"/>
</dbReference>
<dbReference type="GO" id="GO:0005886">
    <property type="term" value="C:plasma membrane"/>
    <property type="evidence" value="ECO:0007669"/>
    <property type="project" value="TreeGrafter"/>
</dbReference>
<keyword evidence="1 3" id="KW-0732">Signal</keyword>
<gene>
    <name evidence="5" type="primary">Ighvj558</name>
    <name evidence="5" type="ORF">GTO95_0004609</name>
</gene>
<evidence type="ECO:0000256" key="2">
    <source>
        <dbReference type="ARBA" id="ARBA00022859"/>
    </source>
</evidence>
<evidence type="ECO:0000256" key="3">
    <source>
        <dbReference type="SAM" id="SignalP"/>
    </source>
</evidence>
<dbReference type="PROSITE" id="PS50835">
    <property type="entry name" value="IG_LIKE"/>
    <property type="match status" value="3"/>
</dbReference>
<feature type="domain" description="Ig-like" evidence="4">
    <location>
        <begin position="128"/>
        <end position="206"/>
    </location>
</feature>
<evidence type="ECO:0000259" key="4">
    <source>
        <dbReference type="PROSITE" id="PS50835"/>
    </source>
</evidence>
<dbReference type="AlphaFoldDB" id="A0A8J7T5Z6"/>
<feature type="signal peptide" evidence="3">
    <location>
        <begin position="1"/>
        <end position="15"/>
    </location>
</feature>
<dbReference type="SUPFAM" id="SSF48726">
    <property type="entry name" value="Immunoglobulin"/>
    <property type="match status" value="5"/>
</dbReference>
<dbReference type="InterPro" id="IPR007110">
    <property type="entry name" value="Ig-like_dom"/>
</dbReference>
<reference evidence="5" key="1">
    <citation type="journal article" date="2021" name="Cell">
        <title>Tracing the genetic footprints of vertebrate landing in non-teleost ray-finned fishes.</title>
        <authorList>
            <person name="Bi X."/>
            <person name="Wang K."/>
            <person name="Yang L."/>
            <person name="Pan H."/>
            <person name="Jiang H."/>
            <person name="Wei Q."/>
            <person name="Fang M."/>
            <person name="Yu H."/>
            <person name="Zhu C."/>
            <person name="Cai Y."/>
            <person name="He Y."/>
            <person name="Gan X."/>
            <person name="Zeng H."/>
            <person name="Yu D."/>
            <person name="Zhu Y."/>
            <person name="Jiang H."/>
            <person name="Qiu Q."/>
            <person name="Yang H."/>
            <person name="Zhang Y.E."/>
            <person name="Wang W."/>
            <person name="Zhu M."/>
            <person name="He S."/>
            <person name="Zhang G."/>
        </authorList>
    </citation>
    <scope>NUCLEOTIDE SEQUENCE</scope>
    <source>
        <strain evidence="5">Allg_001</strain>
    </source>
</reference>
<evidence type="ECO:0000313" key="5">
    <source>
        <dbReference type="EMBL" id="MBN3311917.1"/>
    </source>
</evidence>
<dbReference type="SMART" id="SM00406">
    <property type="entry name" value="IGv"/>
    <property type="match status" value="4"/>
</dbReference>
<feature type="non-terminal residue" evidence="5">
    <location>
        <position position="1"/>
    </location>
</feature>
<dbReference type="PANTHER" id="PTHR23268">
    <property type="entry name" value="T-CELL RECEPTOR BETA CHAIN"/>
    <property type="match status" value="1"/>
</dbReference>